<organism evidence="1 2">
    <name type="scientific">Candidatus Dormiibacter inghamiae</name>
    <dbReference type="NCBI Taxonomy" id="3127013"/>
    <lineage>
        <taxon>Bacteria</taxon>
        <taxon>Bacillati</taxon>
        <taxon>Candidatus Dormiibacterota</taxon>
        <taxon>Candidatus Dormibacteria</taxon>
        <taxon>Candidatus Dormibacterales</taxon>
        <taxon>Candidatus Dormibacteraceae</taxon>
        <taxon>Candidatus Dormiibacter</taxon>
    </lineage>
</organism>
<name>A0A934NCY3_9BACT</name>
<reference evidence="1 2" key="1">
    <citation type="submission" date="2020-10" db="EMBL/GenBank/DDBJ databases">
        <title>Ca. Dormibacterota MAGs.</title>
        <authorList>
            <person name="Montgomery K."/>
        </authorList>
    </citation>
    <scope>NUCLEOTIDE SEQUENCE [LARGE SCALE GENOMIC DNA]</scope>
    <source>
        <strain evidence="1">SC8811_S16_3</strain>
    </source>
</reference>
<evidence type="ECO:0000313" key="2">
    <source>
        <dbReference type="Proteomes" id="UP000620075"/>
    </source>
</evidence>
<sequence>MLQPLLKQPQHRRLLRLPTLEPAFQLSFRQALQRFQHGAVEIRIDDGRVDMALATDVGGCCPRRSATGSIVGTTFFITCASEYLDPLIAVGT</sequence>
<dbReference type="EMBL" id="JAEKNQ010000048">
    <property type="protein sequence ID" value="MBJ7603981.1"/>
    <property type="molecule type" value="Genomic_DNA"/>
</dbReference>
<dbReference type="Proteomes" id="UP000620075">
    <property type="component" value="Unassembled WGS sequence"/>
</dbReference>
<dbReference type="AlphaFoldDB" id="A0A934NCY3"/>
<gene>
    <name evidence="1" type="ORF">JF888_12425</name>
</gene>
<proteinExistence type="predicted"/>
<protein>
    <submittedName>
        <fullName evidence="1">Uncharacterized protein</fullName>
    </submittedName>
</protein>
<comment type="caution">
    <text evidence="1">The sequence shown here is derived from an EMBL/GenBank/DDBJ whole genome shotgun (WGS) entry which is preliminary data.</text>
</comment>
<accession>A0A934NCY3</accession>
<dbReference type="RefSeq" id="WP_338180826.1">
    <property type="nucleotide sequence ID" value="NZ_JAEKNQ010000048.1"/>
</dbReference>
<evidence type="ECO:0000313" key="1">
    <source>
        <dbReference type="EMBL" id="MBJ7603981.1"/>
    </source>
</evidence>